<reference evidence="1 2" key="1">
    <citation type="submission" date="2020-08" db="EMBL/GenBank/DDBJ databases">
        <title>Oceanospirillum sp. nov. isolated from marine sediment.</title>
        <authorList>
            <person name="Ji X."/>
        </authorList>
    </citation>
    <scope>NUCLEOTIDE SEQUENCE [LARGE SCALE GENOMIC DNA]</scope>
    <source>
        <strain evidence="1 2">D5</strain>
    </source>
</reference>
<proteinExistence type="predicted"/>
<protein>
    <submittedName>
        <fullName evidence="1">Uncharacterized protein</fullName>
    </submittedName>
</protein>
<accession>A0A839IS87</accession>
<dbReference type="Proteomes" id="UP000565262">
    <property type="component" value="Unassembled WGS sequence"/>
</dbReference>
<name>A0A839IS87_9GAMM</name>
<keyword evidence="2" id="KW-1185">Reference proteome</keyword>
<comment type="caution">
    <text evidence="1">The sequence shown here is derived from an EMBL/GenBank/DDBJ whole genome shotgun (WGS) entry which is preliminary data.</text>
</comment>
<dbReference type="RefSeq" id="WP_182809588.1">
    <property type="nucleotide sequence ID" value="NZ_JACJFM010000019.1"/>
</dbReference>
<sequence>MKLPDFNRFEPVLDLRRQMAATKTGHFELFDPDRHLTGEERSRLENRGVSVKLDTLRLLPDMTLAIKNGRVVVFEKEKPVGKKAFFHLALCPELEALSDNALIATTCQSSPFPVLADKTRRSLSVCPVCLELLGYKGFSLNRNRRIRYSEQLMKHFELADFFRLYPLYPVRHGVQLSDVAPAASLPSSGLLSSAQRRRR</sequence>
<evidence type="ECO:0000313" key="2">
    <source>
        <dbReference type="Proteomes" id="UP000565262"/>
    </source>
</evidence>
<dbReference type="AlphaFoldDB" id="A0A839IS87"/>
<evidence type="ECO:0000313" key="1">
    <source>
        <dbReference type="EMBL" id="MBB1487811.1"/>
    </source>
</evidence>
<gene>
    <name evidence="1" type="ORF">H4O21_14490</name>
</gene>
<dbReference type="EMBL" id="JACJFM010000019">
    <property type="protein sequence ID" value="MBB1487811.1"/>
    <property type="molecule type" value="Genomic_DNA"/>
</dbReference>
<organism evidence="1 2">
    <name type="scientific">Oceanospirillum sediminis</name>
    <dbReference type="NCBI Taxonomy" id="2760088"/>
    <lineage>
        <taxon>Bacteria</taxon>
        <taxon>Pseudomonadati</taxon>
        <taxon>Pseudomonadota</taxon>
        <taxon>Gammaproteobacteria</taxon>
        <taxon>Oceanospirillales</taxon>
        <taxon>Oceanospirillaceae</taxon>
        <taxon>Oceanospirillum</taxon>
    </lineage>
</organism>